<feature type="domain" description="DUF4143" evidence="1">
    <location>
        <begin position="1"/>
        <end position="44"/>
    </location>
</feature>
<dbReference type="Pfam" id="PF13635">
    <property type="entry name" value="DUF4143"/>
    <property type="match status" value="1"/>
</dbReference>
<dbReference type="EMBL" id="UOES01000496">
    <property type="protein sequence ID" value="VAW29005.1"/>
    <property type="molecule type" value="Genomic_DNA"/>
</dbReference>
<dbReference type="PANTHER" id="PTHR43566">
    <property type="entry name" value="CONSERVED PROTEIN"/>
    <property type="match status" value="1"/>
</dbReference>
<dbReference type="AlphaFoldDB" id="A0A3B0UDE9"/>
<dbReference type="InterPro" id="IPR025420">
    <property type="entry name" value="DUF4143"/>
</dbReference>
<protein>
    <recommendedName>
        <fullName evidence="1">DUF4143 domain-containing protein</fullName>
    </recommendedName>
</protein>
<name>A0A3B0UDE9_9ZZZZ</name>
<dbReference type="PANTHER" id="PTHR43566:SF2">
    <property type="entry name" value="DUF4143 DOMAIN-CONTAINING PROTEIN"/>
    <property type="match status" value="1"/>
</dbReference>
<evidence type="ECO:0000259" key="1">
    <source>
        <dbReference type="Pfam" id="PF13635"/>
    </source>
</evidence>
<accession>A0A3B0UDE9</accession>
<evidence type="ECO:0000313" key="2">
    <source>
        <dbReference type="EMBL" id="VAW29005.1"/>
    </source>
</evidence>
<reference evidence="2" key="1">
    <citation type="submission" date="2018-06" db="EMBL/GenBank/DDBJ databases">
        <authorList>
            <person name="Zhirakovskaya E."/>
        </authorList>
    </citation>
    <scope>NUCLEOTIDE SEQUENCE</scope>
</reference>
<organism evidence="2">
    <name type="scientific">hydrothermal vent metagenome</name>
    <dbReference type="NCBI Taxonomy" id="652676"/>
    <lineage>
        <taxon>unclassified sequences</taxon>
        <taxon>metagenomes</taxon>
        <taxon>ecological metagenomes</taxon>
    </lineage>
</organism>
<sequence>ELVKKRVNNGEPINLFYWRDKTGHEIDLIVEEEQNIIPIEIKSGMTISSDYFKNLRYWNKLSNAKYSIVLYGGNQNQHRSDGINVLNWRSYFI</sequence>
<feature type="non-terminal residue" evidence="2">
    <location>
        <position position="1"/>
    </location>
</feature>
<proteinExistence type="predicted"/>
<gene>
    <name evidence="2" type="ORF">MNBD_BACTEROID06-1498</name>
</gene>